<accession>A0A7S8WWA4</accession>
<dbReference type="InterPro" id="IPR038430">
    <property type="entry name" value="NDAH_ubi_oxred_su3_sf"/>
</dbReference>
<comment type="subcellular location">
    <subcellularLocation>
        <location evidence="1">Membrane</location>
    </subcellularLocation>
    <subcellularLocation>
        <location evidence="9">Mitochondrion membrane</location>
        <topology evidence="9">Multi-pass membrane protein</topology>
    </subcellularLocation>
</comment>
<keyword evidence="4 9" id="KW-0813">Transport</keyword>
<feature type="signal peptide" evidence="10">
    <location>
        <begin position="1"/>
        <end position="30"/>
    </location>
</feature>
<protein>
    <recommendedName>
        <fullName evidence="3 9">NADH-ubiquinone oxidoreductase chain 3</fullName>
        <ecNumber evidence="9">7.1.1.2</ecNumber>
    </recommendedName>
</protein>
<dbReference type="EC" id="7.1.1.2" evidence="9"/>
<dbReference type="InterPro" id="IPR000440">
    <property type="entry name" value="NADH_UbQ/plastoQ_OxRdtase_su3"/>
</dbReference>
<keyword evidence="9" id="KW-1278">Translocase</keyword>
<dbReference type="AlphaFoldDB" id="A0A7S8WWA4"/>
<evidence type="ECO:0000256" key="10">
    <source>
        <dbReference type="SAM" id="SignalP"/>
    </source>
</evidence>
<keyword evidence="9 11" id="KW-0496">Mitochondrion</keyword>
<evidence type="ECO:0000256" key="6">
    <source>
        <dbReference type="ARBA" id="ARBA00022989"/>
    </source>
</evidence>
<feature type="transmembrane region" description="Helical" evidence="9">
    <location>
        <begin position="90"/>
        <end position="111"/>
    </location>
</feature>
<reference evidence="11" key="2">
    <citation type="submission" date="2020-07" db="EMBL/GenBank/DDBJ databases">
        <authorList>
            <person name="Fu Y.-T."/>
            <person name="Nie Y."/>
            <person name="Duan D.-Y."/>
            <person name="Liu G.-H."/>
        </authorList>
    </citation>
    <scope>NUCLEOTIDE SEQUENCE</scope>
    <source>
        <strain evidence="11">Chongqing</strain>
    </source>
</reference>
<keyword evidence="7 9" id="KW-0472">Membrane</keyword>
<proteinExistence type="inferred from homology"/>
<geneLocation type="mitochondrion" evidence="11"/>
<name>A0A7S8WWA4_9NEOP</name>
<evidence type="ECO:0000256" key="3">
    <source>
        <dbReference type="ARBA" id="ARBA00021007"/>
    </source>
</evidence>
<feature type="transmembrane region" description="Helical" evidence="9">
    <location>
        <begin position="54"/>
        <end position="78"/>
    </location>
</feature>
<organism evidence="11">
    <name type="scientific">Hoplopleura sp</name>
    <dbReference type="NCBI Taxonomy" id="2782173"/>
    <lineage>
        <taxon>Eukaryota</taxon>
        <taxon>Metazoa</taxon>
        <taxon>Ecdysozoa</taxon>
        <taxon>Arthropoda</taxon>
        <taxon>Hexapoda</taxon>
        <taxon>Insecta</taxon>
        <taxon>Pterygota</taxon>
        <taxon>Neoptera</taxon>
        <taxon>Paraneoptera</taxon>
        <taxon>Psocodea</taxon>
        <taxon>Troctomorpha</taxon>
        <taxon>Phthiraptera</taxon>
        <taxon>Anoplura</taxon>
        <taxon>Hoplopleuridae</taxon>
        <taxon>Hoplopleura</taxon>
    </lineage>
</organism>
<evidence type="ECO:0000313" key="11">
    <source>
        <dbReference type="EMBL" id="QPF24305.1"/>
    </source>
</evidence>
<evidence type="ECO:0000256" key="5">
    <source>
        <dbReference type="ARBA" id="ARBA00022692"/>
    </source>
</evidence>
<feature type="chain" id="PRO_5031486917" description="NADH-ubiquinone oxidoreductase chain 3" evidence="10">
    <location>
        <begin position="31"/>
        <end position="117"/>
    </location>
</feature>
<comment type="function">
    <text evidence="9">Core subunit of the mitochondrial membrane respiratory chain NADH dehydrogenase (Complex I) which catalyzes electron transfer from NADH through the respiratory chain, using ubiquinone as an electron acceptor. Essential for the catalytic activity of complex I.</text>
</comment>
<evidence type="ECO:0000256" key="2">
    <source>
        <dbReference type="ARBA" id="ARBA00008472"/>
    </source>
</evidence>
<dbReference type="PANTHER" id="PTHR11058:SF9">
    <property type="entry name" value="NADH-UBIQUINONE OXIDOREDUCTASE CHAIN 3"/>
    <property type="match status" value="1"/>
</dbReference>
<keyword evidence="9" id="KW-0679">Respiratory chain</keyword>
<keyword evidence="5 9" id="KW-0812">Transmembrane</keyword>
<dbReference type="PANTHER" id="PTHR11058">
    <property type="entry name" value="NADH-UBIQUINONE OXIDOREDUCTASE CHAIN 3"/>
    <property type="match status" value="1"/>
</dbReference>
<comment type="similarity">
    <text evidence="2 9">Belongs to the complex I subunit 3 family.</text>
</comment>
<keyword evidence="10" id="KW-0732">Signal</keyword>
<gene>
    <name evidence="11" type="primary">nad3</name>
</gene>
<keyword evidence="9" id="KW-0830">Ubiquinone</keyword>
<evidence type="ECO:0000256" key="9">
    <source>
        <dbReference type="RuleBase" id="RU003640"/>
    </source>
</evidence>
<dbReference type="GO" id="GO:0030964">
    <property type="term" value="C:NADH dehydrogenase complex"/>
    <property type="evidence" value="ECO:0007669"/>
    <property type="project" value="TreeGrafter"/>
</dbReference>
<evidence type="ECO:0000256" key="8">
    <source>
        <dbReference type="ARBA" id="ARBA00049551"/>
    </source>
</evidence>
<keyword evidence="9" id="KW-0249">Electron transport</keyword>
<dbReference type="GO" id="GO:0008137">
    <property type="term" value="F:NADH dehydrogenase (ubiquinone) activity"/>
    <property type="evidence" value="ECO:0007669"/>
    <property type="project" value="UniProtKB-UniRule"/>
</dbReference>
<reference evidence="11" key="1">
    <citation type="journal article" date="2020" name="Parasit. Vectors">
        <title>Variation of mitochondrial minichromosome composition in Hoplopleura lice (Phthiraptera: Hoplopleuridae) from rats.</title>
        <authorList>
            <person name="Fu Y.T."/>
            <person name="Nie Y."/>
            <person name="Duan D.Y."/>
            <person name="Liu G.H."/>
        </authorList>
    </citation>
    <scope>NUCLEOTIDE SEQUENCE</scope>
    <source>
        <strain evidence="11">Chongqing</strain>
    </source>
</reference>
<evidence type="ECO:0000256" key="7">
    <source>
        <dbReference type="ARBA" id="ARBA00023136"/>
    </source>
</evidence>
<dbReference type="GO" id="GO:0031966">
    <property type="term" value="C:mitochondrial membrane"/>
    <property type="evidence" value="ECO:0007669"/>
    <property type="project" value="UniProtKB-SubCell"/>
</dbReference>
<dbReference type="Gene3D" id="1.20.58.1610">
    <property type="entry name" value="NADH:ubiquinone/plastoquinone oxidoreductase, chain 3"/>
    <property type="match status" value="1"/>
</dbReference>
<keyword evidence="9" id="KW-0520">NAD</keyword>
<sequence>MISMLVCSTVSMLFAVLISLIPILFQSSETQPSAAMEPFECGFDPLSPRRTSYFVHFFSVGIVFVLFDLETMLIVPLLRGNTSQLEWMGVWIFLWILLLMGLIMEIFYGSIDWKEIS</sequence>
<keyword evidence="6 9" id="KW-1133">Transmembrane helix</keyword>
<dbReference type="EMBL" id="MT792486">
    <property type="protein sequence ID" value="QPF24305.1"/>
    <property type="molecule type" value="Genomic_DNA"/>
</dbReference>
<dbReference type="Pfam" id="PF00507">
    <property type="entry name" value="Oxidored_q4"/>
    <property type="match status" value="1"/>
</dbReference>
<comment type="catalytic activity">
    <reaction evidence="8 9">
        <text>a ubiquinone + NADH + 5 H(+)(in) = a ubiquinol + NAD(+) + 4 H(+)(out)</text>
        <dbReference type="Rhea" id="RHEA:29091"/>
        <dbReference type="Rhea" id="RHEA-COMP:9565"/>
        <dbReference type="Rhea" id="RHEA-COMP:9566"/>
        <dbReference type="ChEBI" id="CHEBI:15378"/>
        <dbReference type="ChEBI" id="CHEBI:16389"/>
        <dbReference type="ChEBI" id="CHEBI:17976"/>
        <dbReference type="ChEBI" id="CHEBI:57540"/>
        <dbReference type="ChEBI" id="CHEBI:57945"/>
        <dbReference type="EC" id="7.1.1.2"/>
    </reaction>
</comment>
<evidence type="ECO:0000256" key="4">
    <source>
        <dbReference type="ARBA" id="ARBA00022448"/>
    </source>
</evidence>
<evidence type="ECO:0000256" key="1">
    <source>
        <dbReference type="ARBA" id="ARBA00004370"/>
    </source>
</evidence>